<dbReference type="AlphaFoldDB" id="A0A7Z7IKF9"/>
<evidence type="ECO:0000313" key="2">
    <source>
        <dbReference type="EMBL" id="SOJ53999.1"/>
    </source>
</evidence>
<reference evidence="2 3" key="1">
    <citation type="submission" date="2017-10" db="EMBL/GenBank/DDBJ databases">
        <authorList>
            <consortium name="Urmite Genomes"/>
        </authorList>
    </citation>
    <scope>NUCLEOTIDE SEQUENCE [LARGE SCALE GENOMIC DNA]</scope>
    <source>
        <strain evidence="2 3">FB-527</strain>
    </source>
</reference>
<evidence type="ECO:0000259" key="1">
    <source>
        <dbReference type="Pfam" id="PF14216"/>
    </source>
</evidence>
<protein>
    <recommendedName>
        <fullName evidence="1">DUF4326 domain-containing protein</fullName>
    </recommendedName>
</protein>
<name>A0A7Z7IKF9_9MYCO</name>
<keyword evidence="3" id="KW-1185">Reference proteome</keyword>
<sequence length="101" mass="11291">MRERIQLRRDKGWRKPEGAVVVARPTKWGNPFAVGDDIVVQGHALRVTPDLAVALYRVWVHQFAEDARQELAGHDLACWCPATQPCHADVLLELANPDSIA</sequence>
<proteinExistence type="predicted"/>
<dbReference type="Pfam" id="PF14216">
    <property type="entry name" value="DUF4326"/>
    <property type="match status" value="1"/>
</dbReference>
<dbReference type="RefSeq" id="WP_186242119.1">
    <property type="nucleotide sequence ID" value="NZ_OCTY01000002.1"/>
</dbReference>
<dbReference type="Proteomes" id="UP000554965">
    <property type="component" value="Unassembled WGS sequence"/>
</dbReference>
<evidence type="ECO:0000313" key="3">
    <source>
        <dbReference type="Proteomes" id="UP000554965"/>
    </source>
</evidence>
<gene>
    <name evidence="2" type="ORF">MSIMFB_01496</name>
</gene>
<comment type="caution">
    <text evidence="2">The sequence shown here is derived from an EMBL/GenBank/DDBJ whole genome shotgun (WGS) entry which is preliminary data.</text>
</comment>
<dbReference type="EMBL" id="OCTY01000002">
    <property type="protein sequence ID" value="SOJ53999.1"/>
    <property type="molecule type" value="Genomic_DNA"/>
</dbReference>
<organism evidence="2 3">
    <name type="scientific">Mycobacterium simulans</name>
    <dbReference type="NCBI Taxonomy" id="627089"/>
    <lineage>
        <taxon>Bacteria</taxon>
        <taxon>Bacillati</taxon>
        <taxon>Actinomycetota</taxon>
        <taxon>Actinomycetes</taxon>
        <taxon>Mycobacteriales</taxon>
        <taxon>Mycobacteriaceae</taxon>
        <taxon>Mycobacterium</taxon>
    </lineage>
</organism>
<dbReference type="InterPro" id="IPR025475">
    <property type="entry name" value="DUF4326"/>
</dbReference>
<accession>A0A7Z7IKF9</accession>
<feature type="domain" description="DUF4326" evidence="1">
    <location>
        <begin position="9"/>
        <end position="93"/>
    </location>
</feature>